<dbReference type="EMBL" id="JAUUTY010000002">
    <property type="protein sequence ID" value="KAK1683709.1"/>
    <property type="molecule type" value="Genomic_DNA"/>
</dbReference>
<feature type="coiled-coil region" evidence="1">
    <location>
        <begin position="460"/>
        <end position="519"/>
    </location>
</feature>
<feature type="compositionally biased region" description="Low complexity" evidence="2">
    <location>
        <begin position="216"/>
        <end position="227"/>
    </location>
</feature>
<reference evidence="3" key="1">
    <citation type="submission" date="2023-07" db="EMBL/GenBank/DDBJ databases">
        <title>A chromosome-level genome assembly of Lolium multiflorum.</title>
        <authorList>
            <person name="Chen Y."/>
            <person name="Copetti D."/>
            <person name="Kolliker R."/>
            <person name="Studer B."/>
        </authorList>
    </citation>
    <scope>NUCLEOTIDE SEQUENCE</scope>
    <source>
        <strain evidence="3">02402/16</strain>
        <tissue evidence="3">Leaf</tissue>
    </source>
</reference>
<organism evidence="3 4">
    <name type="scientific">Lolium multiflorum</name>
    <name type="common">Italian ryegrass</name>
    <name type="synonym">Lolium perenne subsp. multiflorum</name>
    <dbReference type="NCBI Taxonomy" id="4521"/>
    <lineage>
        <taxon>Eukaryota</taxon>
        <taxon>Viridiplantae</taxon>
        <taxon>Streptophyta</taxon>
        <taxon>Embryophyta</taxon>
        <taxon>Tracheophyta</taxon>
        <taxon>Spermatophyta</taxon>
        <taxon>Magnoliopsida</taxon>
        <taxon>Liliopsida</taxon>
        <taxon>Poales</taxon>
        <taxon>Poaceae</taxon>
        <taxon>BOP clade</taxon>
        <taxon>Pooideae</taxon>
        <taxon>Poodae</taxon>
        <taxon>Poeae</taxon>
        <taxon>Poeae Chloroplast Group 2 (Poeae type)</taxon>
        <taxon>Loliodinae</taxon>
        <taxon>Loliinae</taxon>
        <taxon>Lolium</taxon>
    </lineage>
</organism>
<comment type="caution">
    <text evidence="3">The sequence shown here is derived from an EMBL/GenBank/DDBJ whole genome shotgun (WGS) entry which is preliminary data.</text>
</comment>
<feature type="region of interest" description="Disordered" evidence="2">
    <location>
        <begin position="89"/>
        <end position="160"/>
    </location>
</feature>
<sequence>MSLCSARRRTGSAAEGFSINTTAIFITAAVSHEEGVVLHRGSGLYRCRYASQVNFTYVISGDSLSHNHPDLVSLPPLPEGGEVEERAVVTDDNQGAPCPESEPAGSRKSVGSSEKEADSEATTSAHSLPPAVSPKNKRKRTDVEDSGTSKAEEAAPSNRKAAFDPYLDALVSSGDEEETSAIDVTARTSTSHTLVVSEVQVEGEESSPPQQNTDEPTLPSSPLVPSPKRARVESITEPTLQLGSSSTPLLDDPLIKEFIRFGAQFVGYREYASKAEEKTSQEYELEDPDNDPLLDALAFLEFHGDEAREGLTVAREGLSRLYPYFFPKKKEPATFLALAKCFNPPEDLELKLRQENMKVAVESTIALVADSQQNVDWTKVGDTQEMETTKWQSLIRASKPKSKKILAHLGCKPTPAPSSSKPELIFDNYSANPHPADTFPASSFSKKTLVDDDLIEGSSSKHSSQDLQELRQQLQSMKKQTLAMMEQSRKASEREKIALQQAKEAITAKEAAISEAEKATTRENSMLELMNEASVDMLGSVLDAAAEDERVNVRTNLLVNLSLNHGCLFWATPERTQQIVRFQDRACQVREFLNFCTRTLTLVYKTMFPRDEAPDTLLGLMEKFRDAPRIHNFVRAQLTAGARFTMIMIHICHPKLDLTKIVSECLAKKSRRKNNVDEINDMVTPVAEEMMDELLRMDSEFFVKGSYADHKTTAANNKGLSIDSILGFD</sequence>
<feature type="region of interest" description="Disordered" evidence="2">
    <location>
        <begin position="174"/>
        <end position="229"/>
    </location>
</feature>
<keyword evidence="4" id="KW-1185">Reference proteome</keyword>
<dbReference type="Proteomes" id="UP001231189">
    <property type="component" value="Unassembled WGS sequence"/>
</dbReference>
<evidence type="ECO:0000313" key="4">
    <source>
        <dbReference type="Proteomes" id="UP001231189"/>
    </source>
</evidence>
<gene>
    <name evidence="3" type="ORF">QYE76_044557</name>
</gene>
<dbReference type="AlphaFoldDB" id="A0AAD8TJ04"/>
<name>A0AAD8TJ04_LOLMU</name>
<evidence type="ECO:0000313" key="3">
    <source>
        <dbReference type="EMBL" id="KAK1683709.1"/>
    </source>
</evidence>
<protein>
    <submittedName>
        <fullName evidence="3">Uncharacterized protein</fullName>
    </submittedName>
</protein>
<keyword evidence="1" id="KW-0175">Coiled coil</keyword>
<proteinExistence type="predicted"/>
<accession>A0AAD8TJ04</accession>
<evidence type="ECO:0000256" key="2">
    <source>
        <dbReference type="SAM" id="MobiDB-lite"/>
    </source>
</evidence>
<evidence type="ECO:0000256" key="1">
    <source>
        <dbReference type="SAM" id="Coils"/>
    </source>
</evidence>